<gene>
    <name evidence="3" type="ORF">P154DRAFT_14074</name>
</gene>
<protein>
    <submittedName>
        <fullName evidence="3">Uncharacterized protein</fullName>
    </submittedName>
</protein>
<dbReference type="OrthoDB" id="3756103at2759"/>
<feature type="region of interest" description="Disordered" evidence="2">
    <location>
        <begin position="263"/>
        <end position="290"/>
    </location>
</feature>
<evidence type="ECO:0000256" key="2">
    <source>
        <dbReference type="SAM" id="MobiDB-lite"/>
    </source>
</evidence>
<proteinExistence type="predicted"/>
<keyword evidence="1" id="KW-0175">Coiled coil</keyword>
<sequence length="702" mass="76969">QTTTATYSVLSLEFPDARKEILRDSWKANRCYSGIVASTMTGMDPSMDEKIWGTQAHQTISRDETEVSQSDDATKDSNIKNEHVANAGSGSSPDAAIEESSGISKEEQQNGGQGPTSTELSLFGSPSRNPILSTSSPGNAVFGSVSATGFGSFGLLNNTGSETAGPSAATFGSSNAIPFGGGSSSAFGSSTTPRFGSSTTPAFGSSTTPAFGSSTTPAFGSSNTPAFGSGTTPLFGSGNTPLFNYGNTPAFGFGNASTFNSANSTGLNSKTSSKPAFRYGTRTGFGKDTKVGDSIPQWKVESPNNAAAASLNSKGVIEEHLDHKEPFTGGFTKDAGTKVEPTLPPRTKRFLAERAALKERSEKSKHEVKAELQKLIEQFDEFSSNDIHSAMTKLEANSAKLQAKLQKPTYTFAHRRAFRVVSLQRRTQQLESSNVATQPKCESKPAPHKSTITEMIFEDDEWKDPGDVAFKYFLRLPFELRELIFEHAMVDLCPNFIVRPTMTLSTMVLYPHTLPQFCFVSRQWREEAILVWLRRTRLIVYNETPAINKIKWFLIQFTDGQGYKAVRRLSFVTRMQRYREKFITVKGPHTLVSLCSSITHLVFEIDGIDMVEIHSSPGKILSTTYVRRTAEELETLFQFSPLFELKNLKNIKLYCSGWKYKVNAEQITTPEAVFEVLVGLLRDGFAQMDRTVEVEAVILPDD</sequence>
<feature type="coiled-coil region" evidence="1">
    <location>
        <begin position="358"/>
        <end position="385"/>
    </location>
</feature>
<accession>A0A6A5X554</accession>
<organism evidence="3 4">
    <name type="scientific">Amniculicola lignicola CBS 123094</name>
    <dbReference type="NCBI Taxonomy" id="1392246"/>
    <lineage>
        <taxon>Eukaryota</taxon>
        <taxon>Fungi</taxon>
        <taxon>Dikarya</taxon>
        <taxon>Ascomycota</taxon>
        <taxon>Pezizomycotina</taxon>
        <taxon>Dothideomycetes</taxon>
        <taxon>Pleosporomycetidae</taxon>
        <taxon>Pleosporales</taxon>
        <taxon>Amniculicolaceae</taxon>
        <taxon>Amniculicola</taxon>
    </lineage>
</organism>
<feature type="region of interest" description="Disordered" evidence="2">
    <location>
        <begin position="186"/>
        <end position="217"/>
    </location>
</feature>
<feature type="compositionally biased region" description="Polar residues" evidence="2">
    <location>
        <begin position="191"/>
        <end position="217"/>
    </location>
</feature>
<evidence type="ECO:0000313" key="3">
    <source>
        <dbReference type="EMBL" id="KAF2008007.1"/>
    </source>
</evidence>
<dbReference type="AlphaFoldDB" id="A0A6A5X554"/>
<name>A0A6A5X554_9PLEO</name>
<feature type="region of interest" description="Disordered" evidence="2">
    <location>
        <begin position="56"/>
        <end position="135"/>
    </location>
</feature>
<feature type="compositionally biased region" description="Basic and acidic residues" evidence="2">
    <location>
        <begin position="72"/>
        <end position="83"/>
    </location>
</feature>
<dbReference type="EMBL" id="ML977556">
    <property type="protein sequence ID" value="KAF2008007.1"/>
    <property type="molecule type" value="Genomic_DNA"/>
</dbReference>
<keyword evidence="4" id="KW-1185">Reference proteome</keyword>
<evidence type="ECO:0000256" key="1">
    <source>
        <dbReference type="SAM" id="Coils"/>
    </source>
</evidence>
<feature type="compositionally biased region" description="Polar residues" evidence="2">
    <location>
        <begin position="263"/>
        <end position="274"/>
    </location>
</feature>
<feature type="non-terminal residue" evidence="3">
    <location>
        <position position="1"/>
    </location>
</feature>
<reference evidence="3" key="1">
    <citation type="journal article" date="2020" name="Stud. Mycol.">
        <title>101 Dothideomycetes genomes: a test case for predicting lifestyles and emergence of pathogens.</title>
        <authorList>
            <person name="Haridas S."/>
            <person name="Albert R."/>
            <person name="Binder M."/>
            <person name="Bloem J."/>
            <person name="Labutti K."/>
            <person name="Salamov A."/>
            <person name="Andreopoulos B."/>
            <person name="Baker S."/>
            <person name="Barry K."/>
            <person name="Bills G."/>
            <person name="Bluhm B."/>
            <person name="Cannon C."/>
            <person name="Castanera R."/>
            <person name="Culley D."/>
            <person name="Daum C."/>
            <person name="Ezra D."/>
            <person name="Gonzalez J."/>
            <person name="Henrissat B."/>
            <person name="Kuo A."/>
            <person name="Liang C."/>
            <person name="Lipzen A."/>
            <person name="Lutzoni F."/>
            <person name="Magnuson J."/>
            <person name="Mondo S."/>
            <person name="Nolan M."/>
            <person name="Ohm R."/>
            <person name="Pangilinan J."/>
            <person name="Park H.-J."/>
            <person name="Ramirez L."/>
            <person name="Alfaro M."/>
            <person name="Sun H."/>
            <person name="Tritt A."/>
            <person name="Yoshinaga Y."/>
            <person name="Zwiers L.-H."/>
            <person name="Turgeon B."/>
            <person name="Goodwin S."/>
            <person name="Spatafora J."/>
            <person name="Crous P."/>
            <person name="Grigoriev I."/>
        </authorList>
    </citation>
    <scope>NUCLEOTIDE SEQUENCE</scope>
    <source>
        <strain evidence="3">CBS 123094</strain>
    </source>
</reference>
<evidence type="ECO:0000313" key="4">
    <source>
        <dbReference type="Proteomes" id="UP000799779"/>
    </source>
</evidence>
<dbReference type="Proteomes" id="UP000799779">
    <property type="component" value="Unassembled WGS sequence"/>
</dbReference>
<feature type="compositionally biased region" description="Polar residues" evidence="2">
    <location>
        <begin position="115"/>
        <end position="135"/>
    </location>
</feature>